<accession>A0ABD3DF67</accession>
<evidence type="ECO:0000313" key="3">
    <source>
        <dbReference type="EMBL" id="KAL3639744.1"/>
    </source>
</evidence>
<dbReference type="CDD" id="cd06222">
    <property type="entry name" value="RNase_H_like"/>
    <property type="match status" value="1"/>
</dbReference>
<dbReference type="Gene3D" id="3.30.420.10">
    <property type="entry name" value="Ribonuclease H-like superfamily/Ribonuclease H"/>
    <property type="match status" value="1"/>
</dbReference>
<dbReference type="PANTHER" id="PTHR47723">
    <property type="entry name" value="OS05G0353850 PROTEIN"/>
    <property type="match status" value="1"/>
</dbReference>
<gene>
    <name evidence="3" type="ORF">CASFOL_014712</name>
</gene>
<dbReference type="InterPro" id="IPR002156">
    <property type="entry name" value="RNaseH_domain"/>
</dbReference>
<dbReference type="InterPro" id="IPR012337">
    <property type="entry name" value="RNaseH-like_sf"/>
</dbReference>
<evidence type="ECO:0000256" key="1">
    <source>
        <dbReference type="SAM" id="MobiDB-lite"/>
    </source>
</evidence>
<proteinExistence type="predicted"/>
<dbReference type="AlphaFoldDB" id="A0ABD3DF67"/>
<feature type="domain" description="RNase H type-1" evidence="2">
    <location>
        <begin position="242"/>
        <end position="381"/>
    </location>
</feature>
<dbReference type="Proteomes" id="UP001632038">
    <property type="component" value="Unassembled WGS sequence"/>
</dbReference>
<keyword evidence="4" id="KW-1185">Reference proteome</keyword>
<dbReference type="InterPro" id="IPR044730">
    <property type="entry name" value="RNase_H-like_dom_plant"/>
</dbReference>
<protein>
    <recommendedName>
        <fullName evidence="2">RNase H type-1 domain-containing protein</fullName>
    </recommendedName>
</protein>
<dbReference type="InterPro" id="IPR053151">
    <property type="entry name" value="RNase_H-like"/>
</dbReference>
<dbReference type="SUPFAM" id="SSF53098">
    <property type="entry name" value="Ribonuclease H-like"/>
    <property type="match status" value="1"/>
</dbReference>
<reference evidence="4" key="1">
    <citation type="journal article" date="2024" name="IScience">
        <title>Strigolactones Initiate the Formation of Haustorium-like Structures in Castilleja.</title>
        <authorList>
            <person name="Buerger M."/>
            <person name="Peterson D."/>
            <person name="Chory J."/>
        </authorList>
    </citation>
    <scope>NUCLEOTIDE SEQUENCE [LARGE SCALE GENOMIC DNA]</scope>
</reference>
<sequence>MKTFSRKISTIVYNDLSFTVFLRNSVLRLFGGFELASDRTGTHAQGCLLRDLGHSAGSASVEDVRGRLGVRSAFISTARSLLCRGLVFSPDVRAAGSASFVGFNSRVKSRSFSISVEKPADNEPADNVVADNVVVKPADNEPADNVVADNVVVKPADNDNVVADNVVVKPADNEPADNVVVKPADNEPADNGPADNEPADNVVVKPADNEPADNGPADNVVVMPAKVFCIWAKPQEGKLKFNTDAAYEKTPDVNHATGGALRDSTGYSHLRFSYRLTDQEIAAVTHHSAVEFLAFKQACELVIKYGYKYGYNFNDIIFESDSTELVHSIKNIKDKAGIEAKNLKQAILHDILALLPHGFEFNEDNITHTLRESNAFADNQASIGLSQIQGHMQVDLGPPSEPLDADKTLELYDEDIKGVGREREDKWKKLNQNQNQV</sequence>
<feature type="region of interest" description="Disordered" evidence="1">
    <location>
        <begin position="172"/>
        <end position="217"/>
    </location>
</feature>
<evidence type="ECO:0000313" key="4">
    <source>
        <dbReference type="Proteomes" id="UP001632038"/>
    </source>
</evidence>
<name>A0ABD3DF67_9LAMI</name>
<dbReference type="PANTHER" id="PTHR47723:SF22">
    <property type="entry name" value="RNASE H TYPE-1 DOMAIN-CONTAINING PROTEIN"/>
    <property type="match status" value="1"/>
</dbReference>
<organism evidence="3 4">
    <name type="scientific">Castilleja foliolosa</name>
    <dbReference type="NCBI Taxonomy" id="1961234"/>
    <lineage>
        <taxon>Eukaryota</taxon>
        <taxon>Viridiplantae</taxon>
        <taxon>Streptophyta</taxon>
        <taxon>Embryophyta</taxon>
        <taxon>Tracheophyta</taxon>
        <taxon>Spermatophyta</taxon>
        <taxon>Magnoliopsida</taxon>
        <taxon>eudicotyledons</taxon>
        <taxon>Gunneridae</taxon>
        <taxon>Pentapetalae</taxon>
        <taxon>asterids</taxon>
        <taxon>lamiids</taxon>
        <taxon>Lamiales</taxon>
        <taxon>Orobanchaceae</taxon>
        <taxon>Pedicularideae</taxon>
        <taxon>Castillejinae</taxon>
        <taxon>Castilleja</taxon>
    </lineage>
</organism>
<dbReference type="InterPro" id="IPR036397">
    <property type="entry name" value="RNaseH_sf"/>
</dbReference>
<comment type="caution">
    <text evidence="3">The sequence shown here is derived from an EMBL/GenBank/DDBJ whole genome shotgun (WGS) entry which is preliminary data.</text>
</comment>
<dbReference type="Pfam" id="PF13456">
    <property type="entry name" value="RVT_3"/>
    <property type="match status" value="1"/>
</dbReference>
<evidence type="ECO:0000259" key="2">
    <source>
        <dbReference type="Pfam" id="PF13456"/>
    </source>
</evidence>
<dbReference type="EMBL" id="JAVIJP010000017">
    <property type="protein sequence ID" value="KAL3639744.1"/>
    <property type="molecule type" value="Genomic_DNA"/>
</dbReference>